<dbReference type="PANTHER" id="PTHR10856">
    <property type="entry name" value="CORONIN"/>
    <property type="match status" value="1"/>
</dbReference>
<reference evidence="2 3" key="2">
    <citation type="submission" date="2018-11" db="EMBL/GenBank/DDBJ databases">
        <authorList>
            <consortium name="Pathogen Informatics"/>
        </authorList>
    </citation>
    <scope>NUCLEOTIDE SEQUENCE [LARGE SCALE GENOMIC DNA]</scope>
</reference>
<reference evidence="4" key="1">
    <citation type="submission" date="2017-02" db="UniProtKB">
        <authorList>
            <consortium name="WormBaseParasite"/>
        </authorList>
    </citation>
    <scope>IDENTIFICATION</scope>
</reference>
<dbReference type="SUPFAM" id="SSF50960">
    <property type="entry name" value="TolB, C-terminal domain"/>
    <property type="match status" value="1"/>
</dbReference>
<evidence type="ECO:0000256" key="1">
    <source>
        <dbReference type="SAM" id="MobiDB-lite"/>
    </source>
</evidence>
<dbReference type="InterPro" id="IPR015505">
    <property type="entry name" value="Coronin"/>
</dbReference>
<feature type="region of interest" description="Disordered" evidence="1">
    <location>
        <begin position="544"/>
        <end position="599"/>
    </location>
</feature>
<dbReference type="OrthoDB" id="1850764at2759"/>
<protein>
    <submittedName>
        <fullName evidence="4">WD_REPEATS_REGION domain-containing protein</fullName>
    </submittedName>
</protein>
<sequence length="886" mass="99314">MGTAGAYSLSWSNNGRLAVASRDKRLAVFDVDRGEKKPVVLMPCHLGSKPWKAVFLDDSTVVTVGFGLEGSKEVAVWDLTNSSSPLERIRCNQSYGSVIMNYYRGNRFLFLSGRGDNGIQVYKYYNRSMNIAGQFQSPHSYRDICWMQQEYLDSDCHEIGRCFRLFLPDTSVVLSTGSRRRNNLFCTNPYQQDFGGPFGLANNQSCRKLSAPLIEPLSIRLQEGSLDASEDESDREPVNNAENFSKIEKPPTKSSRPESVFSKRHKSIMLNKKPSFGSGDYINGSMVAMHYSNGGRDGGFACNTYNNQSKSNDGIKVPPPIPPKSKTKRVFNGWKIIPDMFQDKLSRKADKKHLNLSCDLEKPRKEEKAHSLVKTSDESLEDLGKNTNSDDEIFIVTTAFSRKRNGVQTVHEKQENKFLETEDDEEAYATCSVSDLVAAFEAKAARIAAMETCSISSETMSATLDDSAPLSSLEISAGLPNQKNRTETTLVPERPHIAASNPMNGRAHLPPSRMYTSSNHARWSISHSPGVQMSPALRYMQRSQRNSLGISRSPSNSDNDENPSTRASPRRSSLRIPIPDNRYRSEDSVSETIHNNNSFDPPVNSFRTVTTNTAEQLRDRLYEFLENDLSDISTASIIDNKTKAKSKLRRMIKNDSSEHETIREDRTLRKPTQVITRKGDTNTLEETPTIVNSEFSEKPVYSKLIKPEDSNVSKTREQQERAVLRLIPSLAPISTSKLSLLDEFRLLHLQITSIDSQNLSTRPKTQQSFLDLPNSDFNPSFDEKVDEDSSITIRRYNAFDSLCTSATESDQQHEDKGLMCTSKMARTSSPTSPQGTIEDTRAFYDSYAPYLRDLESTVRRCCSVCETDVSEATTPAANQDTQEGKT</sequence>
<feature type="region of interest" description="Disordered" evidence="1">
    <location>
        <begin position="365"/>
        <end position="384"/>
    </location>
</feature>
<dbReference type="AlphaFoldDB" id="A0A0R3T9S5"/>
<dbReference type="InterPro" id="IPR015943">
    <property type="entry name" value="WD40/YVTN_repeat-like_dom_sf"/>
</dbReference>
<proteinExistence type="predicted"/>
<feature type="compositionally biased region" description="Polar residues" evidence="1">
    <location>
        <begin position="474"/>
        <end position="489"/>
    </location>
</feature>
<name>A0A0R3T9S5_RODNA</name>
<dbReference type="STRING" id="102285.A0A0R3T9S5"/>
<feature type="compositionally biased region" description="Polar residues" evidence="1">
    <location>
        <begin position="590"/>
        <end position="599"/>
    </location>
</feature>
<keyword evidence="3" id="KW-1185">Reference proteome</keyword>
<accession>A0A0R3T9S5</accession>
<dbReference type="EMBL" id="UZAE01002370">
    <property type="protein sequence ID" value="VDN99671.1"/>
    <property type="molecule type" value="Genomic_DNA"/>
</dbReference>
<feature type="region of interest" description="Disordered" evidence="1">
    <location>
        <begin position="225"/>
        <end position="266"/>
    </location>
</feature>
<dbReference type="Proteomes" id="UP000278807">
    <property type="component" value="Unassembled WGS sequence"/>
</dbReference>
<dbReference type="WBParaSite" id="HNAJ_0000381401-mRNA-1">
    <property type="protein sequence ID" value="HNAJ_0000381401-mRNA-1"/>
    <property type="gene ID" value="HNAJ_0000381401"/>
</dbReference>
<evidence type="ECO:0000313" key="4">
    <source>
        <dbReference type="WBParaSite" id="HNAJ_0000381401-mRNA-1"/>
    </source>
</evidence>
<gene>
    <name evidence="2" type="ORF">HNAJ_LOCUS3812</name>
</gene>
<feature type="region of interest" description="Disordered" evidence="1">
    <location>
        <begin position="474"/>
        <end position="516"/>
    </location>
</feature>
<organism evidence="4">
    <name type="scientific">Rodentolepis nana</name>
    <name type="common">Dwarf tapeworm</name>
    <name type="synonym">Hymenolepis nana</name>
    <dbReference type="NCBI Taxonomy" id="102285"/>
    <lineage>
        <taxon>Eukaryota</taxon>
        <taxon>Metazoa</taxon>
        <taxon>Spiralia</taxon>
        <taxon>Lophotrochozoa</taxon>
        <taxon>Platyhelminthes</taxon>
        <taxon>Cestoda</taxon>
        <taxon>Eucestoda</taxon>
        <taxon>Cyclophyllidea</taxon>
        <taxon>Hymenolepididae</taxon>
        <taxon>Rodentolepis</taxon>
    </lineage>
</organism>
<dbReference type="Gene3D" id="2.130.10.10">
    <property type="entry name" value="YVTN repeat-like/Quinoprotein amine dehydrogenase"/>
    <property type="match status" value="1"/>
</dbReference>
<evidence type="ECO:0000313" key="3">
    <source>
        <dbReference type="Proteomes" id="UP000278807"/>
    </source>
</evidence>
<evidence type="ECO:0000313" key="2">
    <source>
        <dbReference type="EMBL" id="VDN99671.1"/>
    </source>
</evidence>